<dbReference type="AlphaFoldDB" id="A0A9Q1LT84"/>
<reference evidence="2" key="1">
    <citation type="journal article" date="2023" name="Proc. Natl. Acad. Sci. U.S.A.">
        <title>Genomic and structural basis for evolution of tropane alkaloid biosynthesis.</title>
        <authorList>
            <person name="Wanga Y.-J."/>
            <person name="Taina T."/>
            <person name="Yua J.-Y."/>
            <person name="Lia J."/>
            <person name="Xua B."/>
            <person name="Chenc J."/>
            <person name="D'Auriad J.C."/>
            <person name="Huanga J.-P."/>
            <person name="Huanga S.-X."/>
        </authorList>
    </citation>
    <scope>NUCLEOTIDE SEQUENCE [LARGE SCALE GENOMIC DNA]</scope>
    <source>
        <strain evidence="2">cv. KIB-2019</strain>
    </source>
</reference>
<dbReference type="OrthoDB" id="1743670at2759"/>
<dbReference type="Proteomes" id="UP001152561">
    <property type="component" value="Unassembled WGS sequence"/>
</dbReference>
<name>A0A9Q1LT84_9SOLA</name>
<comment type="caution">
    <text evidence="1">The sequence shown here is derived from an EMBL/GenBank/DDBJ whole genome shotgun (WGS) entry which is preliminary data.</text>
</comment>
<evidence type="ECO:0000313" key="1">
    <source>
        <dbReference type="EMBL" id="KAJ8544120.1"/>
    </source>
</evidence>
<organism evidence="1 2">
    <name type="scientific">Anisodus acutangulus</name>
    <dbReference type="NCBI Taxonomy" id="402998"/>
    <lineage>
        <taxon>Eukaryota</taxon>
        <taxon>Viridiplantae</taxon>
        <taxon>Streptophyta</taxon>
        <taxon>Embryophyta</taxon>
        <taxon>Tracheophyta</taxon>
        <taxon>Spermatophyta</taxon>
        <taxon>Magnoliopsida</taxon>
        <taxon>eudicotyledons</taxon>
        <taxon>Gunneridae</taxon>
        <taxon>Pentapetalae</taxon>
        <taxon>asterids</taxon>
        <taxon>lamiids</taxon>
        <taxon>Solanales</taxon>
        <taxon>Solanaceae</taxon>
        <taxon>Solanoideae</taxon>
        <taxon>Hyoscyameae</taxon>
        <taxon>Anisodus</taxon>
    </lineage>
</organism>
<protein>
    <submittedName>
        <fullName evidence="1">Uncharacterized protein</fullName>
    </submittedName>
</protein>
<evidence type="ECO:0000313" key="2">
    <source>
        <dbReference type="Proteomes" id="UP001152561"/>
    </source>
</evidence>
<accession>A0A9Q1LT84</accession>
<keyword evidence="2" id="KW-1185">Reference proteome</keyword>
<dbReference type="EMBL" id="JAJAGQ010000014">
    <property type="protein sequence ID" value="KAJ8544120.1"/>
    <property type="molecule type" value="Genomic_DNA"/>
</dbReference>
<sequence>MKSYQKKSRNWRGKCTGDLLNGKRGEFSPDEPVVERQHVSITESLPKQKPVVSSATTWPPEDSNLVFSVGSSRCRLVPRKCTNLSHLLTLRSQGTKWGCSTVCGECAQEISWEGWQKSKVMLSMVDGNALLGLGSL</sequence>
<gene>
    <name evidence="1" type="ORF">K7X08_028631</name>
</gene>
<proteinExistence type="predicted"/>